<feature type="domain" description="HTH cro/C1-type" evidence="1">
    <location>
        <begin position="20"/>
        <end position="48"/>
    </location>
</feature>
<dbReference type="Proteomes" id="UP001596274">
    <property type="component" value="Unassembled WGS sequence"/>
</dbReference>
<dbReference type="AlphaFoldDB" id="A0ABD5T6B2"/>
<gene>
    <name evidence="2" type="ORF">ACFQDD_06195</name>
</gene>
<organism evidence="2 3">
    <name type="scientific">Halorubrum pallidum</name>
    <dbReference type="NCBI Taxonomy" id="1526114"/>
    <lineage>
        <taxon>Archaea</taxon>
        <taxon>Methanobacteriati</taxon>
        <taxon>Methanobacteriota</taxon>
        <taxon>Stenosarchaea group</taxon>
        <taxon>Halobacteria</taxon>
        <taxon>Halobacteriales</taxon>
        <taxon>Haloferacaceae</taxon>
        <taxon>Halorubrum</taxon>
    </lineage>
</organism>
<evidence type="ECO:0000313" key="3">
    <source>
        <dbReference type="Proteomes" id="UP001596274"/>
    </source>
</evidence>
<reference evidence="2 3" key="1">
    <citation type="journal article" date="2019" name="Int. J. Syst. Evol. Microbiol.">
        <title>The Global Catalogue of Microorganisms (GCM) 10K type strain sequencing project: providing services to taxonomists for standard genome sequencing and annotation.</title>
        <authorList>
            <consortium name="The Broad Institute Genomics Platform"/>
            <consortium name="The Broad Institute Genome Sequencing Center for Infectious Disease"/>
            <person name="Wu L."/>
            <person name="Ma J."/>
        </authorList>
    </citation>
    <scope>NUCLEOTIDE SEQUENCE [LARGE SCALE GENOMIC DNA]</scope>
    <source>
        <strain evidence="2 3">PJ61</strain>
    </source>
</reference>
<evidence type="ECO:0000313" key="2">
    <source>
        <dbReference type="EMBL" id="MFC6771108.1"/>
    </source>
</evidence>
<sequence>MKFIEEVVVDEFLPTVRSMLAEDLRERGFTQREVADALGISQSAVSKYAHGEVARHERVVAD</sequence>
<keyword evidence="3" id="KW-1185">Reference proteome</keyword>
<protein>
    <submittedName>
        <fullName evidence="2">Transcriptional regulator</fullName>
    </submittedName>
</protein>
<dbReference type="PROSITE" id="PS50943">
    <property type="entry name" value="HTH_CROC1"/>
    <property type="match status" value="1"/>
</dbReference>
<accession>A0ABD5T6B2</accession>
<feature type="non-terminal residue" evidence="2">
    <location>
        <position position="62"/>
    </location>
</feature>
<dbReference type="Gene3D" id="1.10.260.40">
    <property type="entry name" value="lambda repressor-like DNA-binding domains"/>
    <property type="match status" value="1"/>
</dbReference>
<dbReference type="PANTHER" id="PTHR40730:SF5">
    <property type="entry name" value="HTH CRO_C1-TYPE DOMAIN-CONTAINING PROTEIN"/>
    <property type="match status" value="1"/>
</dbReference>
<dbReference type="CDD" id="cd00093">
    <property type="entry name" value="HTH_XRE"/>
    <property type="match status" value="1"/>
</dbReference>
<dbReference type="EMBL" id="JBHSWT010000268">
    <property type="protein sequence ID" value="MFC6771108.1"/>
    <property type="molecule type" value="Genomic_DNA"/>
</dbReference>
<dbReference type="InterPro" id="IPR001387">
    <property type="entry name" value="Cro/C1-type_HTH"/>
</dbReference>
<dbReference type="PANTHER" id="PTHR40730">
    <property type="entry name" value="TRANSCRIPTIONAL REGULATOR PROTEIN-LIKE PROTEIN"/>
    <property type="match status" value="1"/>
</dbReference>
<comment type="caution">
    <text evidence="2">The sequence shown here is derived from an EMBL/GenBank/DDBJ whole genome shotgun (WGS) entry which is preliminary data.</text>
</comment>
<dbReference type="Pfam" id="PF01381">
    <property type="entry name" value="HTH_3"/>
    <property type="match status" value="1"/>
</dbReference>
<proteinExistence type="predicted"/>
<name>A0ABD5T6B2_9EURY</name>
<evidence type="ECO:0000259" key="1">
    <source>
        <dbReference type="PROSITE" id="PS50943"/>
    </source>
</evidence>
<dbReference type="InterPro" id="IPR010982">
    <property type="entry name" value="Lambda_DNA-bd_dom_sf"/>
</dbReference>
<dbReference type="SUPFAM" id="SSF47413">
    <property type="entry name" value="lambda repressor-like DNA-binding domains"/>
    <property type="match status" value="1"/>
</dbReference>